<dbReference type="EMBL" id="JABVXQ010000006">
    <property type="protein sequence ID" value="KAF6104479.1"/>
    <property type="molecule type" value="Genomic_DNA"/>
</dbReference>
<name>A0A834E5G9_9CHIR</name>
<proteinExistence type="predicted"/>
<keyword evidence="1" id="KW-0472">Membrane</keyword>
<comment type="caution">
    <text evidence="2">The sequence shown here is derived from an EMBL/GenBank/DDBJ whole genome shotgun (WGS) entry which is preliminary data.</text>
</comment>
<feature type="transmembrane region" description="Helical" evidence="1">
    <location>
        <begin position="12"/>
        <end position="40"/>
    </location>
</feature>
<evidence type="ECO:0000313" key="3">
    <source>
        <dbReference type="Proteomes" id="UP000664940"/>
    </source>
</evidence>
<evidence type="ECO:0000313" key="2">
    <source>
        <dbReference type="EMBL" id="KAF6104479.1"/>
    </source>
</evidence>
<keyword evidence="1" id="KW-0812">Transmembrane</keyword>
<dbReference type="Proteomes" id="UP000664940">
    <property type="component" value="Unassembled WGS sequence"/>
</dbReference>
<reference evidence="2 3" key="1">
    <citation type="journal article" date="2020" name="Nature">
        <title>Six reference-quality genomes reveal evolution of bat adaptations.</title>
        <authorList>
            <person name="Jebb D."/>
            <person name="Huang Z."/>
            <person name="Pippel M."/>
            <person name="Hughes G.M."/>
            <person name="Lavrichenko K."/>
            <person name="Devanna P."/>
            <person name="Winkler S."/>
            <person name="Jermiin L.S."/>
            <person name="Skirmuntt E.C."/>
            <person name="Katzourakis A."/>
            <person name="Burkitt-Gray L."/>
            <person name="Ray D.A."/>
            <person name="Sullivan K.A.M."/>
            <person name="Roscito J.G."/>
            <person name="Kirilenko B.M."/>
            <person name="Davalos L.M."/>
            <person name="Corthals A.P."/>
            <person name="Power M.L."/>
            <person name="Jones G."/>
            <person name="Ransome R.D."/>
            <person name="Dechmann D.K.N."/>
            <person name="Locatelli A.G."/>
            <person name="Puechmaille S.J."/>
            <person name="Fedrigo O."/>
            <person name="Jarvis E.D."/>
            <person name="Hiller M."/>
            <person name="Vernes S.C."/>
            <person name="Myers E.W."/>
            <person name="Teeling E.C."/>
        </authorList>
    </citation>
    <scope>NUCLEOTIDE SEQUENCE [LARGE SCALE GENOMIC DNA]</scope>
    <source>
        <strain evidence="2">Bat1K_MPI-CBG_1</strain>
    </source>
</reference>
<sequence>MVLFSFFFFPFFSFSFLFAAFFFVFFVTVGFCFVLSCFFIKHLRSRTQTQHKRRPPTPTPGAPAGLGGSGGTPWLFFFVAVFLASGTGGQVRGPGAVGGGICTAVPWGDGHKKGYLNKMTTKSGAPTETRGGAHGGAWDTVKTRMGPGRPQLSLEAQRGWGRWASLSGYSNNTLLTGSTFRVLLP</sequence>
<accession>A0A834E5G9</accession>
<gene>
    <name evidence="2" type="ORF">HJG60_011396</name>
</gene>
<keyword evidence="1" id="KW-1133">Transmembrane helix</keyword>
<dbReference type="AlphaFoldDB" id="A0A834E5G9"/>
<organism evidence="2 3">
    <name type="scientific">Phyllostomus discolor</name>
    <name type="common">pale spear-nosed bat</name>
    <dbReference type="NCBI Taxonomy" id="89673"/>
    <lineage>
        <taxon>Eukaryota</taxon>
        <taxon>Metazoa</taxon>
        <taxon>Chordata</taxon>
        <taxon>Craniata</taxon>
        <taxon>Vertebrata</taxon>
        <taxon>Euteleostomi</taxon>
        <taxon>Mammalia</taxon>
        <taxon>Eutheria</taxon>
        <taxon>Laurasiatheria</taxon>
        <taxon>Chiroptera</taxon>
        <taxon>Yangochiroptera</taxon>
        <taxon>Phyllostomidae</taxon>
        <taxon>Phyllostominae</taxon>
        <taxon>Phyllostomus</taxon>
    </lineage>
</organism>
<evidence type="ECO:0000256" key="1">
    <source>
        <dbReference type="SAM" id="Phobius"/>
    </source>
</evidence>
<feature type="transmembrane region" description="Helical" evidence="1">
    <location>
        <begin position="61"/>
        <end position="84"/>
    </location>
</feature>
<protein>
    <submittedName>
        <fullName evidence="2">Uncharacterized protein</fullName>
    </submittedName>
</protein>